<dbReference type="Proteomes" id="UP000568158">
    <property type="component" value="Unassembled WGS sequence"/>
</dbReference>
<organism evidence="3 4">
    <name type="scientific">Dekkera bruxellensis</name>
    <name type="common">Brettanomyces custersii</name>
    <dbReference type="NCBI Taxonomy" id="5007"/>
    <lineage>
        <taxon>Eukaryota</taxon>
        <taxon>Fungi</taxon>
        <taxon>Dikarya</taxon>
        <taxon>Ascomycota</taxon>
        <taxon>Saccharomycotina</taxon>
        <taxon>Pichiomycetes</taxon>
        <taxon>Pichiales</taxon>
        <taxon>Pichiaceae</taxon>
        <taxon>Brettanomyces</taxon>
    </lineage>
</organism>
<evidence type="ECO:0000313" key="4">
    <source>
        <dbReference type="Proteomes" id="UP000478008"/>
    </source>
</evidence>
<comment type="similarity">
    <text evidence="1">Belongs to the universal ribosomal protein uL10 family.</text>
</comment>
<name>A0A7D9CVZ7_DEKBR</name>
<reference evidence="2 5" key="2">
    <citation type="journal article" date="2020" name="Appl. Microbiol. Biotechnol.">
        <title>Targeted gene deletion in Brettanomyces bruxellensis with an expression-free CRISPR-Cas9 system.</title>
        <authorList>
            <person name="Varela C."/>
            <person name="Bartel C."/>
            <person name="Onetto C."/>
            <person name="Borneman A."/>
        </authorList>
    </citation>
    <scope>NUCLEOTIDE SEQUENCE [LARGE SCALE GENOMIC DNA]</scope>
    <source>
        <strain evidence="2 5">AWRI1613</strain>
    </source>
</reference>
<evidence type="ECO:0000313" key="2">
    <source>
        <dbReference type="EMBL" id="KAF6008439.1"/>
    </source>
</evidence>
<evidence type="ECO:0000313" key="3">
    <source>
        <dbReference type="EMBL" id="VUG16473.1"/>
    </source>
</evidence>
<dbReference type="SUPFAM" id="SSF160369">
    <property type="entry name" value="Ribosomal protein L10-like"/>
    <property type="match status" value="1"/>
</dbReference>
<dbReference type="AlphaFoldDB" id="A0A7D9CVZ7"/>
<dbReference type="PANTHER" id="PTHR11560">
    <property type="entry name" value="39S RIBOSOMAL PROTEIN L10, MITOCHONDRIAL"/>
    <property type="match status" value="1"/>
</dbReference>
<gene>
    <name evidence="3" type="ORF">DEBR0S1_17634G</name>
    <name evidence="2" type="ORF">HII12_004188</name>
</gene>
<dbReference type="InterPro" id="IPR043141">
    <property type="entry name" value="Ribosomal_uL10-like_sf"/>
</dbReference>
<dbReference type="EMBL" id="CABFWN010000001">
    <property type="protein sequence ID" value="VUG16473.1"/>
    <property type="molecule type" value="Genomic_DNA"/>
</dbReference>
<dbReference type="EMBL" id="JABCYN010000036">
    <property type="protein sequence ID" value="KAF6008439.1"/>
    <property type="molecule type" value="Genomic_DNA"/>
</dbReference>
<accession>A0A7D9CVZ7</accession>
<protein>
    <submittedName>
        <fullName evidence="3">DEBR0S1_17634g1_1</fullName>
    </submittedName>
</protein>
<dbReference type="InterPro" id="IPR047865">
    <property type="entry name" value="Ribosomal_uL10_bac_type"/>
</dbReference>
<reference evidence="3 4" key="1">
    <citation type="submission" date="2019-07" db="EMBL/GenBank/DDBJ databases">
        <authorList>
            <person name="Friedrich A."/>
            <person name="Schacherer J."/>
        </authorList>
    </citation>
    <scope>NUCLEOTIDE SEQUENCE [LARGE SCALE GENOMIC DNA]</scope>
</reference>
<dbReference type="Gene3D" id="3.30.70.1730">
    <property type="match status" value="1"/>
</dbReference>
<evidence type="ECO:0000313" key="5">
    <source>
        <dbReference type="Proteomes" id="UP000568158"/>
    </source>
</evidence>
<evidence type="ECO:0000256" key="1">
    <source>
        <dbReference type="ARBA" id="ARBA00008889"/>
    </source>
</evidence>
<proteinExistence type="inferred from homology"/>
<sequence>MIFANIVGGVAASLPIVSSKLVMRQAFVYTRSNLTPTILGRKFVTTRRQSAVEAVEIKQKETAPKEGKKRNTRKGEDSRKTYLLDVYKYFWNNNDIVLFAHHNNLLASENEQIRRQLHKVGKDIQIRKLKTKVFRYFLRASTFDDPASKATWRKVKRKKIRHPLEALLKGPTALIMIKSLDPKALKGVWKVLKKQNDKLFLLGGRIGQELVDLDGINKFKELSSLPELRAQLVGLLAMSSGAGIVKTLQSASSGLAMTLESRRNQLEDKNKEQEKE</sequence>
<dbReference type="Proteomes" id="UP000478008">
    <property type="component" value="Unassembled WGS sequence"/>
</dbReference>
<keyword evidence="4" id="KW-1185">Reference proteome</keyword>